<keyword evidence="3" id="KW-1185">Reference proteome</keyword>
<keyword evidence="1" id="KW-0812">Transmembrane</keyword>
<accession>A0ABT8GGJ0</accession>
<evidence type="ECO:0000313" key="3">
    <source>
        <dbReference type="Proteomes" id="UP001172708"/>
    </source>
</evidence>
<feature type="transmembrane region" description="Helical" evidence="1">
    <location>
        <begin position="14"/>
        <end position="37"/>
    </location>
</feature>
<organism evidence="2 3">
    <name type="scientific">Demequina muriae</name>
    <dbReference type="NCBI Taxonomy" id="3051664"/>
    <lineage>
        <taxon>Bacteria</taxon>
        <taxon>Bacillati</taxon>
        <taxon>Actinomycetota</taxon>
        <taxon>Actinomycetes</taxon>
        <taxon>Micrococcales</taxon>
        <taxon>Demequinaceae</taxon>
        <taxon>Demequina</taxon>
    </lineage>
</organism>
<dbReference type="Proteomes" id="UP001172708">
    <property type="component" value="Unassembled WGS sequence"/>
</dbReference>
<comment type="caution">
    <text evidence="2">The sequence shown here is derived from an EMBL/GenBank/DDBJ whole genome shotgun (WGS) entry which is preliminary data.</text>
</comment>
<dbReference type="RefSeq" id="WP_301143768.1">
    <property type="nucleotide sequence ID" value="NZ_JAUHQA010000001.1"/>
</dbReference>
<proteinExistence type="predicted"/>
<keyword evidence="1" id="KW-0472">Membrane</keyword>
<sequence length="54" mass="6112">MISTMIWNALPGPVVVRVLLLLLVLAAVVFVLFEYVFPWASEYFAIQETTVEDP</sequence>
<gene>
    <name evidence="2" type="ORF">QQX02_06310</name>
</gene>
<evidence type="ECO:0000313" key="2">
    <source>
        <dbReference type="EMBL" id="MDN4480532.1"/>
    </source>
</evidence>
<name>A0ABT8GGJ0_9MICO</name>
<keyword evidence="1" id="KW-1133">Transmembrane helix</keyword>
<dbReference type="EMBL" id="JAUHQA010000001">
    <property type="protein sequence ID" value="MDN4480532.1"/>
    <property type="molecule type" value="Genomic_DNA"/>
</dbReference>
<evidence type="ECO:0000256" key="1">
    <source>
        <dbReference type="SAM" id="Phobius"/>
    </source>
</evidence>
<protein>
    <submittedName>
        <fullName evidence="2">Uncharacterized protein</fullName>
    </submittedName>
</protein>
<reference evidence="2" key="1">
    <citation type="submission" date="2023-06" db="EMBL/GenBank/DDBJ databases">
        <title>Egi l300058.</title>
        <authorList>
            <person name="Gao L."/>
            <person name="Fang B.-Z."/>
            <person name="Li W.-J."/>
        </authorList>
    </citation>
    <scope>NUCLEOTIDE SEQUENCE</scope>
    <source>
        <strain evidence="2">EGI L300058</strain>
    </source>
</reference>